<dbReference type="InterPro" id="IPR003680">
    <property type="entry name" value="Flavodoxin_fold"/>
</dbReference>
<accession>A0A0R1YVG9</accession>
<gene>
    <name evidence="4" type="ORF">FD47_GL001663</name>
</gene>
<feature type="domain" description="Flavodoxin-like fold" evidence="3">
    <location>
        <begin position="19"/>
        <end position="196"/>
    </location>
</feature>
<comment type="caution">
    <text evidence="4">The sequence shown here is derived from an EMBL/GenBank/DDBJ whole genome shotgun (WGS) entry which is preliminary data.</text>
</comment>
<protein>
    <submittedName>
        <fullName evidence="4">Flavodoxin-like protein</fullName>
    </submittedName>
</protein>
<evidence type="ECO:0000256" key="1">
    <source>
        <dbReference type="ARBA" id="ARBA00006252"/>
    </source>
</evidence>
<dbReference type="GO" id="GO:0005829">
    <property type="term" value="C:cytosol"/>
    <property type="evidence" value="ECO:0007669"/>
    <property type="project" value="TreeGrafter"/>
</dbReference>
<name>A0A0R1YVG9_9LACO</name>
<dbReference type="InterPro" id="IPR051545">
    <property type="entry name" value="NAD(P)H_dehydrogenase_qn"/>
</dbReference>
<dbReference type="RefSeq" id="WP_056980576.1">
    <property type="nucleotide sequence ID" value="NZ_AZFZ01000038.1"/>
</dbReference>
<dbReference type="PANTHER" id="PTHR10204">
    <property type="entry name" value="NAD P H OXIDOREDUCTASE-RELATED"/>
    <property type="match status" value="1"/>
</dbReference>
<dbReference type="EMBL" id="AZFZ01000038">
    <property type="protein sequence ID" value="KRM43068.1"/>
    <property type="molecule type" value="Genomic_DNA"/>
</dbReference>
<dbReference type="Gene3D" id="3.40.50.360">
    <property type="match status" value="1"/>
</dbReference>
<sequence>MKYVMIFDHPYTLSAANNEPHHRSYSAAIAKQTINYSTAQGHEVDVIDLNQDRFDPVMHAKDLSAWRTRTPINDQVDRYFERLKAADEIIFIFPIWWELMPAMTKGFIDKVFSKNRAVSTHPRVVLEKNPVIRIFTIAGTPTFLYKLKYGNPIMKALATGTFKKIGLKKIKWHNFNAEDESPQKRQADLAHIQKYLS</sequence>
<evidence type="ECO:0000259" key="3">
    <source>
        <dbReference type="Pfam" id="PF02525"/>
    </source>
</evidence>
<reference evidence="4 5" key="1">
    <citation type="journal article" date="2015" name="Genome Announc.">
        <title>Expanding the biotechnology potential of lactobacilli through comparative genomics of 213 strains and associated genera.</title>
        <authorList>
            <person name="Sun Z."/>
            <person name="Harris H.M."/>
            <person name="McCann A."/>
            <person name="Guo C."/>
            <person name="Argimon S."/>
            <person name="Zhang W."/>
            <person name="Yang X."/>
            <person name="Jeffery I.B."/>
            <person name="Cooney J.C."/>
            <person name="Kagawa T.F."/>
            <person name="Liu W."/>
            <person name="Song Y."/>
            <person name="Salvetti E."/>
            <person name="Wrobel A."/>
            <person name="Rasinkangas P."/>
            <person name="Parkhill J."/>
            <person name="Rea M.C."/>
            <person name="O'Sullivan O."/>
            <person name="Ritari J."/>
            <person name="Douillard F.P."/>
            <person name="Paul Ross R."/>
            <person name="Yang R."/>
            <person name="Briner A.E."/>
            <person name="Felis G.E."/>
            <person name="de Vos W.M."/>
            <person name="Barrangou R."/>
            <person name="Klaenhammer T.R."/>
            <person name="Caufield P.W."/>
            <person name="Cui Y."/>
            <person name="Zhang H."/>
            <person name="O'Toole P.W."/>
        </authorList>
    </citation>
    <scope>NUCLEOTIDE SEQUENCE [LARGE SCALE GENOMIC DNA]</scope>
    <source>
        <strain evidence="4 5">DSM 18390</strain>
    </source>
</reference>
<proteinExistence type="inferred from homology"/>
<dbReference type="InterPro" id="IPR029039">
    <property type="entry name" value="Flavoprotein-like_sf"/>
</dbReference>
<dbReference type="AlphaFoldDB" id="A0A0R1YVG9"/>
<dbReference type="SUPFAM" id="SSF52218">
    <property type="entry name" value="Flavoproteins"/>
    <property type="match status" value="1"/>
</dbReference>
<dbReference type="PANTHER" id="PTHR10204:SF34">
    <property type="entry name" value="NAD(P)H DEHYDROGENASE [QUINONE] 1 ISOFORM 1"/>
    <property type="match status" value="1"/>
</dbReference>
<evidence type="ECO:0000256" key="2">
    <source>
        <dbReference type="ARBA" id="ARBA00023002"/>
    </source>
</evidence>
<evidence type="ECO:0000313" key="5">
    <source>
        <dbReference type="Proteomes" id="UP000051010"/>
    </source>
</evidence>
<dbReference type="PATRIC" id="fig|1423786.4.peg.1770"/>
<organism evidence="4 5">
    <name type="scientific">Lentilactobacillus parafarraginis DSM 18390 = JCM 14109</name>
    <dbReference type="NCBI Taxonomy" id="1423786"/>
    <lineage>
        <taxon>Bacteria</taxon>
        <taxon>Bacillati</taxon>
        <taxon>Bacillota</taxon>
        <taxon>Bacilli</taxon>
        <taxon>Lactobacillales</taxon>
        <taxon>Lactobacillaceae</taxon>
        <taxon>Lentilactobacillus</taxon>
    </lineage>
</organism>
<evidence type="ECO:0000313" key="4">
    <source>
        <dbReference type="EMBL" id="KRM43068.1"/>
    </source>
</evidence>
<dbReference type="GO" id="GO:0003955">
    <property type="term" value="F:NAD(P)H dehydrogenase (quinone) activity"/>
    <property type="evidence" value="ECO:0007669"/>
    <property type="project" value="TreeGrafter"/>
</dbReference>
<dbReference type="Proteomes" id="UP000051010">
    <property type="component" value="Unassembled WGS sequence"/>
</dbReference>
<comment type="similarity">
    <text evidence="1">Belongs to the NAD(P)H dehydrogenase (quinone) family.</text>
</comment>
<dbReference type="Pfam" id="PF02525">
    <property type="entry name" value="Flavodoxin_2"/>
    <property type="match status" value="1"/>
</dbReference>
<keyword evidence="2" id="KW-0560">Oxidoreductase</keyword>